<evidence type="ECO:0000313" key="2">
    <source>
        <dbReference type="EMBL" id="EDO05198.1"/>
    </source>
</evidence>
<proteinExistence type="evidence at transcript level"/>
<gene>
    <name evidence="1 2" type="ORF">BBOV_I001050</name>
</gene>
<reference evidence="3" key="4">
    <citation type="journal article" date="2020" name="Data Brief">
        <title>Transcriptome dataset of Babesia bovis life stages within vertebrate and invertebrate hosts.</title>
        <authorList>
            <person name="Ueti M.W."/>
            <person name="Johnson W.C."/>
            <person name="Kappmeyer L.S."/>
            <person name="Herndon D.R."/>
            <person name="Mousel M.R."/>
            <person name="Reif K.E."/>
            <person name="Taus N.S."/>
            <person name="Ifeonu O.O."/>
            <person name="Silva J.C."/>
            <person name="Suarez C.E."/>
            <person name="Brayton K.A."/>
        </authorList>
    </citation>
    <scope>NUCLEOTIDE SEQUENCE [LARGE SCALE GENOMIC DNA]</scope>
</reference>
<dbReference type="VEuPathDB" id="PiroplasmaDB:BBOV_I001050"/>
<dbReference type="EMBL" id="AAXT01000006">
    <property type="protein sequence ID" value="EDO05198.1"/>
    <property type="molecule type" value="Genomic_DNA"/>
</dbReference>
<dbReference type="Proteomes" id="UP000002173">
    <property type="component" value="Unassembled WGS sequence"/>
</dbReference>
<organism evidence="2 3">
    <name type="scientific">Babesia bovis</name>
    <dbReference type="NCBI Taxonomy" id="5865"/>
    <lineage>
        <taxon>Eukaryota</taxon>
        <taxon>Sar</taxon>
        <taxon>Alveolata</taxon>
        <taxon>Apicomplexa</taxon>
        <taxon>Aconoidasida</taxon>
        <taxon>Piroplasmida</taxon>
        <taxon>Babesiidae</taxon>
        <taxon>Babesia</taxon>
    </lineage>
</organism>
<keyword evidence="3" id="KW-1185">Reference proteome</keyword>
<reference evidence="2 3" key="1">
    <citation type="journal article" date="2007" name="PLoS Pathog.">
        <title>Genome sequence of Babesia bovis and comparative analysis of apicomplexan hemoprotozoa.</title>
        <authorList>
            <person name="Brayton K.A."/>
            <person name="Lau A.O.T."/>
            <person name="Herndon D.R."/>
            <person name="Hannick L."/>
            <person name="Kappmeyer L.S."/>
            <person name="Berens S.J."/>
            <person name="Bidwell S.L."/>
            <person name="Brown W.C."/>
            <person name="Crabtree J."/>
            <person name="Fadrosh D."/>
            <person name="Feldblum T."/>
            <person name="Forberger H.A."/>
            <person name="Haas B.J."/>
            <person name="Howell J.M."/>
            <person name="Khouri H."/>
            <person name="Koo H."/>
            <person name="Mann D.J."/>
            <person name="Norimine J."/>
            <person name="Paulsen I.T."/>
            <person name="Radune D."/>
            <person name="Ren Q."/>
            <person name="Smith R.K. Jr."/>
            <person name="Suarez C.E."/>
            <person name="White O."/>
            <person name="Wortman J.R."/>
            <person name="Knowles D.P. Jr."/>
            <person name="McElwain T.F."/>
            <person name="Nene V.M."/>
        </authorList>
    </citation>
    <scope>NUCLEOTIDE SEQUENCE [LARGE SCALE GENOMIC DNA]</scope>
    <source>
        <strain evidence="2">T2Bo</strain>
    </source>
</reference>
<reference evidence="3" key="5">
    <citation type="journal article" date="2021" name="Int. J. Parasitol.">
        <title>Comparative analysis of gene expression between Babesia bovis blood stages and kinetes allowed by improved genome annotation.</title>
        <authorList>
            <person name="Ueti M.W."/>
            <person name="Johnson W.C."/>
            <person name="Kappmeyer L.S."/>
            <person name="Herndon D.R."/>
            <person name="Mousel M.R."/>
            <person name="Reif K.E."/>
            <person name="Taus N.S."/>
            <person name="Ifeonu O.O."/>
            <person name="Silva J.C."/>
            <person name="Suarez C.E."/>
            <person name="Brayton K.A."/>
        </authorList>
    </citation>
    <scope>NUCLEOTIDE SEQUENCE [LARGE SCALE GENOMIC DNA]</scope>
</reference>
<dbReference type="RefSeq" id="XP_001608766.1">
    <property type="nucleotide sequence ID" value="XM_001608716.1"/>
</dbReference>
<dbReference type="GeneID" id="5476849"/>
<dbReference type="KEGG" id="bbo:BBOV_I001050"/>
<reference evidence="1" key="3">
    <citation type="journal article" date="2014" name="BMC Genomics">
        <title>The Babesia bovis gene and promoter model: an update from full-length EST analysis.</title>
        <authorList>
            <person name="Yamagishi J."/>
            <person name="Wakaguri H."/>
            <person name="Yokoyama N."/>
            <person name="Yamashita R."/>
            <person name="Suzuki Y."/>
            <person name="Xuan X."/>
            <person name="Igarashi I."/>
        </authorList>
    </citation>
    <scope>NUCLEOTIDE SEQUENCE</scope>
    <source>
        <strain evidence="1">Texas</strain>
    </source>
</reference>
<protein>
    <submittedName>
        <fullName evidence="2">Uncharacterized protein</fullName>
    </submittedName>
</protein>
<evidence type="ECO:0000313" key="1">
    <source>
        <dbReference type="EMBL" id="BAN64979.1"/>
    </source>
</evidence>
<evidence type="ECO:0000313" key="3">
    <source>
        <dbReference type="Proteomes" id="UP000002173"/>
    </source>
</evidence>
<sequence length="272" mass="31003">MNVTVAVALLAYTQVKSIFAQMATKVDYEGVIPTTEKRVKLVMSLLDSNGNLDEDLVDLIREKYRKHCVEMFTKASRCDTEEEGDKVNSIYRSRVDINNMCSIDSDLFIGYLNVVSFALNELFTGLYGENYHALVEGYLEAAIRESGLEPKEFKFLISRFLFPVFYDDVRELFTALEPEDPESSSSEDEKEPLDIMYSWVESQTKGLKPAEHIDEQKVLRAKGMLFSADRTPFSKSLVHMLLYNVFAEDTEKAREEVIRCSGLLNDTSCETV</sequence>
<dbReference type="AlphaFoldDB" id="A7AXC5"/>
<dbReference type="EMBL" id="AK441185">
    <property type="protein sequence ID" value="BAN64979.1"/>
    <property type="molecule type" value="mRNA"/>
</dbReference>
<name>A7AXC5_BABBO</name>
<reference evidence="2" key="2">
    <citation type="submission" date="2007-08" db="EMBL/GenBank/DDBJ databases">
        <authorList>
            <person name="Nene V."/>
        </authorList>
    </citation>
    <scope>NUCLEOTIDE SEQUENCE</scope>
    <source>
        <strain evidence="2">T2Bo</strain>
    </source>
</reference>
<accession>A7AXC5</accession>